<keyword evidence="1" id="KW-0732">Signal</keyword>
<sequence length="82" mass="9116">MMTGSRRFLLLLVLACLTCVVLVQISMDDVTGPRHQYSQEDKGTEETICSEEEEPCSRKLFGNPKSVIGRARAGFFLFGTAE</sequence>
<accession>A0AAV6TZZ1</accession>
<gene>
    <name evidence="2" type="ORF">JTE90_018354</name>
</gene>
<dbReference type="Proteomes" id="UP000827092">
    <property type="component" value="Unassembled WGS sequence"/>
</dbReference>
<feature type="signal peptide" evidence="1">
    <location>
        <begin position="1"/>
        <end position="23"/>
    </location>
</feature>
<organism evidence="2 3">
    <name type="scientific">Oedothorax gibbosus</name>
    <dbReference type="NCBI Taxonomy" id="931172"/>
    <lineage>
        <taxon>Eukaryota</taxon>
        <taxon>Metazoa</taxon>
        <taxon>Ecdysozoa</taxon>
        <taxon>Arthropoda</taxon>
        <taxon>Chelicerata</taxon>
        <taxon>Arachnida</taxon>
        <taxon>Araneae</taxon>
        <taxon>Araneomorphae</taxon>
        <taxon>Entelegynae</taxon>
        <taxon>Araneoidea</taxon>
        <taxon>Linyphiidae</taxon>
        <taxon>Erigoninae</taxon>
        <taxon>Oedothorax</taxon>
    </lineage>
</organism>
<comment type="caution">
    <text evidence="2">The sequence shown here is derived from an EMBL/GenBank/DDBJ whole genome shotgun (WGS) entry which is preliminary data.</text>
</comment>
<name>A0AAV6TZZ1_9ARAC</name>
<dbReference type="EMBL" id="JAFNEN010000787">
    <property type="protein sequence ID" value="KAG8177329.1"/>
    <property type="molecule type" value="Genomic_DNA"/>
</dbReference>
<evidence type="ECO:0000256" key="1">
    <source>
        <dbReference type="SAM" id="SignalP"/>
    </source>
</evidence>
<evidence type="ECO:0000313" key="3">
    <source>
        <dbReference type="Proteomes" id="UP000827092"/>
    </source>
</evidence>
<dbReference type="AlphaFoldDB" id="A0AAV6TZZ1"/>
<keyword evidence="3" id="KW-1185">Reference proteome</keyword>
<reference evidence="2 3" key="1">
    <citation type="journal article" date="2022" name="Nat. Ecol. Evol.">
        <title>A masculinizing supergene underlies an exaggerated male reproductive morph in a spider.</title>
        <authorList>
            <person name="Hendrickx F."/>
            <person name="De Corte Z."/>
            <person name="Sonet G."/>
            <person name="Van Belleghem S.M."/>
            <person name="Kostlbacher S."/>
            <person name="Vangestel C."/>
        </authorList>
    </citation>
    <scope>NUCLEOTIDE SEQUENCE [LARGE SCALE GENOMIC DNA]</scope>
    <source>
        <strain evidence="2">W744_W776</strain>
    </source>
</reference>
<proteinExistence type="predicted"/>
<feature type="chain" id="PRO_5044023350" evidence="1">
    <location>
        <begin position="24"/>
        <end position="82"/>
    </location>
</feature>
<evidence type="ECO:0000313" key="2">
    <source>
        <dbReference type="EMBL" id="KAG8177329.1"/>
    </source>
</evidence>
<protein>
    <submittedName>
        <fullName evidence="2">Uncharacterized protein</fullName>
    </submittedName>
</protein>